<feature type="signal peptide" evidence="1">
    <location>
        <begin position="1"/>
        <end position="25"/>
    </location>
</feature>
<comment type="caution">
    <text evidence="2">The sequence shown here is derived from an EMBL/GenBank/DDBJ whole genome shotgun (WGS) entry which is preliminary data.</text>
</comment>
<gene>
    <name evidence="2" type="ORF">FGO68_gene1282</name>
</gene>
<evidence type="ECO:0000313" key="2">
    <source>
        <dbReference type="EMBL" id="TNV74855.1"/>
    </source>
</evidence>
<name>A0A8J8SY24_HALGN</name>
<feature type="chain" id="PRO_5035231052" evidence="1">
    <location>
        <begin position="26"/>
        <end position="105"/>
    </location>
</feature>
<reference evidence="2" key="1">
    <citation type="submission" date="2019-06" db="EMBL/GenBank/DDBJ databases">
        <authorList>
            <person name="Zheng W."/>
        </authorList>
    </citation>
    <scope>NUCLEOTIDE SEQUENCE</scope>
    <source>
        <strain evidence="2">QDHG01</strain>
    </source>
</reference>
<protein>
    <submittedName>
        <fullName evidence="2">Uncharacterized protein</fullName>
    </submittedName>
</protein>
<organism evidence="2 3">
    <name type="scientific">Halteria grandinella</name>
    <dbReference type="NCBI Taxonomy" id="5974"/>
    <lineage>
        <taxon>Eukaryota</taxon>
        <taxon>Sar</taxon>
        <taxon>Alveolata</taxon>
        <taxon>Ciliophora</taxon>
        <taxon>Intramacronucleata</taxon>
        <taxon>Spirotrichea</taxon>
        <taxon>Stichotrichia</taxon>
        <taxon>Sporadotrichida</taxon>
        <taxon>Halteriidae</taxon>
        <taxon>Halteria</taxon>
    </lineage>
</organism>
<keyword evidence="1" id="KW-0732">Signal</keyword>
<keyword evidence="3" id="KW-1185">Reference proteome</keyword>
<proteinExistence type="predicted"/>
<sequence>MYGMLYSLILMIYLQLLQILQRISSQVLKRSKMLCFLQISFQRSLCKLQNCINQLQDWCSELHVGYAGEFEKTYISLNHFCQTTHSHKHHQQVPSSVLSNGHPSS</sequence>
<accession>A0A8J8SY24</accession>
<evidence type="ECO:0000256" key="1">
    <source>
        <dbReference type="SAM" id="SignalP"/>
    </source>
</evidence>
<dbReference type="EMBL" id="RRYP01016594">
    <property type="protein sequence ID" value="TNV74855.1"/>
    <property type="molecule type" value="Genomic_DNA"/>
</dbReference>
<dbReference type="Proteomes" id="UP000785679">
    <property type="component" value="Unassembled WGS sequence"/>
</dbReference>
<dbReference type="AlphaFoldDB" id="A0A8J8SY24"/>
<evidence type="ECO:0000313" key="3">
    <source>
        <dbReference type="Proteomes" id="UP000785679"/>
    </source>
</evidence>